<keyword evidence="1" id="KW-0812">Transmembrane</keyword>
<protein>
    <submittedName>
        <fullName evidence="2">DUF2937 family protein</fullName>
    </submittedName>
</protein>
<keyword evidence="1" id="KW-0472">Membrane</keyword>
<sequence length="173" mass="18506">MSRIVRIVAVGCGLIGGVVASQGPEFSQQYRQRLGGGIDELKQVLARFDADARAHGETPQSAIARLRSNADDLAGRQGAAMQGNLDRLARLETHRQQMVDAGPFGRVALMVRDGDVDIMNAAYGDFEPAVPVTQEGLLSTAFGFVVVWGGILVLAGFVRSLFRRRAPASANRA</sequence>
<evidence type="ECO:0000313" key="2">
    <source>
        <dbReference type="EMBL" id="KAB0268901.1"/>
    </source>
</evidence>
<dbReference type="InterPro" id="IPR022584">
    <property type="entry name" value="DUF2937"/>
</dbReference>
<accession>A0A5N3PGP4</accession>
<reference evidence="2 3" key="1">
    <citation type="journal article" date="2019" name="Microorganisms">
        <title>Genome Insights into the Novel Species Microvirga brassicacearum, a Rapeseed Endophyte with Biotechnological Potential.</title>
        <authorList>
            <person name="Jimenez-Gomez A."/>
            <person name="Saati-Santamaria Z."/>
            <person name="Igual J.M."/>
            <person name="Rivas R."/>
            <person name="Mateos P.F."/>
            <person name="Garcia-Fraile P."/>
        </authorList>
    </citation>
    <scope>NUCLEOTIDE SEQUENCE [LARGE SCALE GENOMIC DNA]</scope>
    <source>
        <strain evidence="2 3">CDVBN77</strain>
    </source>
</reference>
<dbReference type="RefSeq" id="WP_150941958.1">
    <property type="nucleotide sequence ID" value="NZ_VCMV01000003.1"/>
</dbReference>
<dbReference type="AlphaFoldDB" id="A0A5N3PGP4"/>
<dbReference type="EMBL" id="VCMV01000003">
    <property type="protein sequence ID" value="KAB0268901.1"/>
    <property type="molecule type" value="Genomic_DNA"/>
</dbReference>
<gene>
    <name evidence="2" type="ORF">FEZ63_01945</name>
</gene>
<dbReference type="Proteomes" id="UP000325684">
    <property type="component" value="Unassembled WGS sequence"/>
</dbReference>
<dbReference type="Pfam" id="PF11157">
    <property type="entry name" value="DUF2937"/>
    <property type="match status" value="1"/>
</dbReference>
<keyword evidence="3" id="KW-1185">Reference proteome</keyword>
<evidence type="ECO:0000313" key="3">
    <source>
        <dbReference type="Proteomes" id="UP000325684"/>
    </source>
</evidence>
<evidence type="ECO:0000256" key="1">
    <source>
        <dbReference type="SAM" id="Phobius"/>
    </source>
</evidence>
<organism evidence="2 3">
    <name type="scientific">Microvirga brassicacearum</name>
    <dbReference type="NCBI Taxonomy" id="2580413"/>
    <lineage>
        <taxon>Bacteria</taxon>
        <taxon>Pseudomonadati</taxon>
        <taxon>Pseudomonadota</taxon>
        <taxon>Alphaproteobacteria</taxon>
        <taxon>Hyphomicrobiales</taxon>
        <taxon>Methylobacteriaceae</taxon>
        <taxon>Microvirga</taxon>
    </lineage>
</organism>
<comment type="caution">
    <text evidence="2">The sequence shown here is derived from an EMBL/GenBank/DDBJ whole genome shotgun (WGS) entry which is preliminary data.</text>
</comment>
<keyword evidence="1" id="KW-1133">Transmembrane helix</keyword>
<dbReference type="OrthoDB" id="193051at2"/>
<name>A0A5N3PGP4_9HYPH</name>
<feature type="transmembrane region" description="Helical" evidence="1">
    <location>
        <begin position="141"/>
        <end position="162"/>
    </location>
</feature>
<proteinExistence type="predicted"/>